<feature type="transmembrane region" description="Helical" evidence="13">
    <location>
        <begin position="420"/>
        <end position="436"/>
    </location>
</feature>
<feature type="transmembrane region" description="Helical" evidence="13">
    <location>
        <begin position="50"/>
        <end position="79"/>
    </location>
</feature>
<dbReference type="GO" id="GO:0042910">
    <property type="term" value="F:xenobiotic transmembrane transporter activity"/>
    <property type="evidence" value="ECO:0007669"/>
    <property type="project" value="InterPro"/>
</dbReference>
<evidence type="ECO:0000256" key="10">
    <source>
        <dbReference type="ARBA" id="ARBA00023065"/>
    </source>
</evidence>
<feature type="transmembrane region" description="Helical" evidence="13">
    <location>
        <begin position="162"/>
        <end position="185"/>
    </location>
</feature>
<evidence type="ECO:0000313" key="15">
    <source>
        <dbReference type="Proteomes" id="UP000292886"/>
    </source>
</evidence>
<dbReference type="AlphaFoldDB" id="A0A4P6YT39"/>
<keyword evidence="11 13" id="KW-0472">Membrane</keyword>
<evidence type="ECO:0000256" key="11">
    <source>
        <dbReference type="ARBA" id="ARBA00023136"/>
    </source>
</evidence>
<comment type="subcellular location">
    <subcellularLocation>
        <location evidence="2">Cell membrane</location>
        <topology evidence="2">Multi-pass membrane protein</topology>
    </subcellularLocation>
</comment>
<dbReference type="Proteomes" id="UP000292886">
    <property type="component" value="Chromosome"/>
</dbReference>
<dbReference type="InterPro" id="IPR048279">
    <property type="entry name" value="MdtK-like"/>
</dbReference>
<keyword evidence="15" id="KW-1185">Reference proteome</keyword>
<keyword evidence="7" id="KW-1003">Cell membrane</keyword>
<keyword evidence="9 13" id="KW-1133">Transmembrane helix</keyword>
<feature type="transmembrane region" description="Helical" evidence="13">
    <location>
        <begin position="395"/>
        <end position="414"/>
    </location>
</feature>
<evidence type="ECO:0000256" key="1">
    <source>
        <dbReference type="ARBA" id="ARBA00003408"/>
    </source>
</evidence>
<dbReference type="PANTHER" id="PTHR43298">
    <property type="entry name" value="MULTIDRUG RESISTANCE PROTEIN NORM-RELATED"/>
    <property type="match status" value="1"/>
</dbReference>
<dbReference type="InterPro" id="IPR050222">
    <property type="entry name" value="MATE_MdtK"/>
</dbReference>
<feature type="transmembrane region" description="Helical" evidence="13">
    <location>
        <begin position="280"/>
        <end position="302"/>
    </location>
</feature>
<accession>A0A4P6YT39</accession>
<feature type="transmembrane region" description="Helical" evidence="13">
    <location>
        <begin position="354"/>
        <end position="374"/>
    </location>
</feature>
<evidence type="ECO:0000256" key="5">
    <source>
        <dbReference type="ARBA" id="ARBA00022448"/>
    </source>
</evidence>
<reference evidence="15" key="1">
    <citation type="submission" date="2019-03" db="EMBL/GenBank/DDBJ databases">
        <title>Weissella sp. 26KH-42 Genome sequencing.</title>
        <authorList>
            <person name="Heo J."/>
            <person name="Kim S.-J."/>
            <person name="Kim J.-S."/>
            <person name="Hong S.-B."/>
            <person name="Kwon S.-W."/>
        </authorList>
    </citation>
    <scope>NUCLEOTIDE SEQUENCE [LARGE SCALE GENOMIC DNA]</scope>
    <source>
        <strain evidence="15">26KH-42</strain>
    </source>
</reference>
<dbReference type="GO" id="GO:0006811">
    <property type="term" value="P:monoatomic ion transport"/>
    <property type="evidence" value="ECO:0007669"/>
    <property type="project" value="UniProtKB-KW"/>
</dbReference>
<feature type="transmembrane region" description="Helical" evidence="13">
    <location>
        <begin position="191"/>
        <end position="211"/>
    </location>
</feature>
<evidence type="ECO:0000256" key="7">
    <source>
        <dbReference type="ARBA" id="ARBA00022475"/>
    </source>
</evidence>
<evidence type="ECO:0000256" key="2">
    <source>
        <dbReference type="ARBA" id="ARBA00004651"/>
    </source>
</evidence>
<proteinExistence type="inferred from homology"/>
<feature type="transmembrane region" description="Helical" evidence="13">
    <location>
        <begin position="238"/>
        <end position="260"/>
    </location>
</feature>
<gene>
    <name evidence="14" type="ORF">EQG49_04750</name>
</gene>
<dbReference type="KEGG" id="wei:EQG49_04750"/>
<keyword evidence="8 13" id="KW-0812">Transmembrane</keyword>
<keyword evidence="5" id="KW-0813">Transport</keyword>
<feature type="transmembrane region" description="Helical" evidence="13">
    <location>
        <begin position="314"/>
        <end position="334"/>
    </location>
</feature>
<evidence type="ECO:0000256" key="13">
    <source>
        <dbReference type="SAM" id="Phobius"/>
    </source>
</evidence>
<evidence type="ECO:0000256" key="12">
    <source>
        <dbReference type="ARBA" id="ARBA00031636"/>
    </source>
</evidence>
<organism evidence="14 15">
    <name type="scientific">Periweissella cryptocerci</name>
    <dbReference type="NCBI Taxonomy" id="2506420"/>
    <lineage>
        <taxon>Bacteria</taxon>
        <taxon>Bacillati</taxon>
        <taxon>Bacillota</taxon>
        <taxon>Bacilli</taxon>
        <taxon>Lactobacillales</taxon>
        <taxon>Lactobacillaceae</taxon>
        <taxon>Periweissella</taxon>
    </lineage>
</organism>
<evidence type="ECO:0000313" key="14">
    <source>
        <dbReference type="EMBL" id="QBO35822.1"/>
    </source>
</evidence>
<dbReference type="OrthoDB" id="9776324at2"/>
<evidence type="ECO:0000256" key="3">
    <source>
        <dbReference type="ARBA" id="ARBA00010199"/>
    </source>
</evidence>
<comment type="similarity">
    <text evidence="3">Belongs to the multi antimicrobial extrusion (MATE) (TC 2.A.66.1) family.</text>
</comment>
<comment type="function">
    <text evidence="1">Multidrug efflux pump.</text>
</comment>
<feature type="transmembrane region" description="Helical" evidence="13">
    <location>
        <begin position="12"/>
        <end position="30"/>
    </location>
</feature>
<dbReference type="CDD" id="cd13138">
    <property type="entry name" value="MATE_yoeA_like"/>
    <property type="match status" value="1"/>
</dbReference>
<keyword evidence="6" id="KW-0050">Antiport</keyword>
<dbReference type="PIRSF" id="PIRSF006603">
    <property type="entry name" value="DinF"/>
    <property type="match status" value="1"/>
</dbReference>
<dbReference type="PANTHER" id="PTHR43298:SF2">
    <property type="entry name" value="FMN_FAD EXPORTER YEEO-RELATED"/>
    <property type="match status" value="1"/>
</dbReference>
<feature type="transmembrane region" description="Helical" evidence="13">
    <location>
        <begin position="91"/>
        <end position="110"/>
    </location>
</feature>
<dbReference type="NCBIfam" id="TIGR00797">
    <property type="entry name" value="matE"/>
    <property type="match status" value="1"/>
</dbReference>
<evidence type="ECO:0000256" key="8">
    <source>
        <dbReference type="ARBA" id="ARBA00022692"/>
    </source>
</evidence>
<evidence type="ECO:0000256" key="6">
    <source>
        <dbReference type="ARBA" id="ARBA00022449"/>
    </source>
</evidence>
<feature type="transmembrane region" description="Helical" evidence="13">
    <location>
        <begin position="130"/>
        <end position="150"/>
    </location>
</feature>
<keyword evidence="10" id="KW-0406">Ion transport</keyword>
<dbReference type="GO" id="GO:0015297">
    <property type="term" value="F:antiporter activity"/>
    <property type="evidence" value="ECO:0007669"/>
    <property type="project" value="UniProtKB-KW"/>
</dbReference>
<dbReference type="GO" id="GO:0005886">
    <property type="term" value="C:plasma membrane"/>
    <property type="evidence" value="ECO:0007669"/>
    <property type="project" value="UniProtKB-SubCell"/>
</dbReference>
<dbReference type="EMBL" id="CP037940">
    <property type="protein sequence ID" value="QBO35822.1"/>
    <property type="molecule type" value="Genomic_DNA"/>
</dbReference>
<name>A0A4P6YT39_9LACO</name>
<protein>
    <recommendedName>
        <fullName evidence="4">Probable multidrug resistance protein NorM</fullName>
    </recommendedName>
    <alternativeName>
        <fullName evidence="12">Multidrug-efflux transporter</fullName>
    </alternativeName>
</protein>
<dbReference type="InterPro" id="IPR002528">
    <property type="entry name" value="MATE_fam"/>
</dbReference>
<sequence length="458" mass="49630">MIDLTTGSPLKKIMLFSIPLLIGNFFQQMYSFSDTLIVGQTLGVKPLAAVGLTGALQFLVLGFANGLTVGLAIITAQKFGAKDLDGVKKSFAMGIVISLITSIFVTILALKFLPNILHVMRTPADIYEDAYLFIYIIFAGTFAQMAYNLLANVYRAVGDSRTPLIFLVVGQVLNVILELWFILVFHMGVEGAGYATVISQIVSAVLLIAWIPKHLPVLAIKWADFKMVGSRIWEHVRVGYPVALQSSIIAIGSVILQMAINELGTDAVAATTAASKIDQFAVLIFLSFGTAMATYTAQNYGARKFSRIITGAKQITVVVILISFVIGALEIFFADHLVSLFIENGGNAQISTMAQTYFNVVGVTYALLAILFIWRNVLQGTGNSIVPTASGVGELIARTFGGLFLVPILGYFGAMLSNPLSWTASVLVMGIPYVRLMREMKTLQGMEDYRDSKATVES</sequence>
<evidence type="ECO:0000256" key="4">
    <source>
        <dbReference type="ARBA" id="ARBA00020268"/>
    </source>
</evidence>
<evidence type="ECO:0000256" key="9">
    <source>
        <dbReference type="ARBA" id="ARBA00022989"/>
    </source>
</evidence>
<dbReference type="Pfam" id="PF01554">
    <property type="entry name" value="MatE"/>
    <property type="match status" value="2"/>
</dbReference>
<dbReference type="RefSeq" id="WP_133362901.1">
    <property type="nucleotide sequence ID" value="NZ_CP037940.1"/>
</dbReference>